<sequence length="138" mass="13878">MAFYDIDLTTRAGATGAAKQGGLACFVFAGMGALGVALLGGIAGYTTPEGIGFMFGGGLEAVVGVIAGLRLRAGKGVFWGGYAALLLTAETIGKAVSLSIGGFILSVVVLVIMVNGIRGALALKRGVLFEDDEAEVFC</sequence>
<keyword evidence="3" id="KW-1185">Reference proteome</keyword>
<evidence type="ECO:0000256" key="1">
    <source>
        <dbReference type="SAM" id="Phobius"/>
    </source>
</evidence>
<accession>A0ABT0B1F9</accession>
<dbReference type="Proteomes" id="UP001162880">
    <property type="component" value="Unassembled WGS sequence"/>
</dbReference>
<evidence type="ECO:0000313" key="3">
    <source>
        <dbReference type="Proteomes" id="UP001162880"/>
    </source>
</evidence>
<organism evidence="2 3">
    <name type="scientific">Novosphingobium album</name>
    <name type="common">ex Hu et al. 2023</name>
    <dbReference type="NCBI Taxonomy" id="2930093"/>
    <lineage>
        <taxon>Bacteria</taxon>
        <taxon>Pseudomonadati</taxon>
        <taxon>Pseudomonadota</taxon>
        <taxon>Alphaproteobacteria</taxon>
        <taxon>Sphingomonadales</taxon>
        <taxon>Sphingomonadaceae</taxon>
        <taxon>Novosphingobium</taxon>
    </lineage>
</organism>
<dbReference type="EMBL" id="JALHLE010000010">
    <property type="protein sequence ID" value="MCJ2178619.1"/>
    <property type="molecule type" value="Genomic_DNA"/>
</dbReference>
<name>A0ABT0B1F9_9SPHN</name>
<proteinExistence type="predicted"/>
<evidence type="ECO:0008006" key="4">
    <source>
        <dbReference type="Google" id="ProtNLM"/>
    </source>
</evidence>
<feature type="transmembrane region" description="Helical" evidence="1">
    <location>
        <begin position="21"/>
        <end position="45"/>
    </location>
</feature>
<feature type="transmembrane region" description="Helical" evidence="1">
    <location>
        <begin position="98"/>
        <end position="117"/>
    </location>
</feature>
<protein>
    <recommendedName>
        <fullName evidence="4">DUF4345 domain-containing protein</fullName>
    </recommendedName>
</protein>
<feature type="transmembrane region" description="Helical" evidence="1">
    <location>
        <begin position="76"/>
        <end position="92"/>
    </location>
</feature>
<reference evidence="2" key="1">
    <citation type="submission" date="2022-03" db="EMBL/GenBank/DDBJ databases">
        <title>Identification of a novel bacterium isolated from mangrove sediments.</title>
        <authorList>
            <person name="Pan X."/>
        </authorList>
    </citation>
    <scope>NUCLEOTIDE SEQUENCE</scope>
    <source>
        <strain evidence="2">B2580</strain>
    </source>
</reference>
<comment type="caution">
    <text evidence="2">The sequence shown here is derived from an EMBL/GenBank/DDBJ whole genome shotgun (WGS) entry which is preliminary data.</text>
</comment>
<keyword evidence="1" id="KW-1133">Transmembrane helix</keyword>
<keyword evidence="1" id="KW-0812">Transmembrane</keyword>
<dbReference type="RefSeq" id="WP_243992826.1">
    <property type="nucleotide sequence ID" value="NZ_JALHLE010000010.1"/>
</dbReference>
<gene>
    <name evidence="2" type="ORF">MTR64_08595</name>
</gene>
<evidence type="ECO:0000313" key="2">
    <source>
        <dbReference type="EMBL" id="MCJ2178619.1"/>
    </source>
</evidence>
<feature type="transmembrane region" description="Helical" evidence="1">
    <location>
        <begin position="51"/>
        <end position="69"/>
    </location>
</feature>
<keyword evidence="1" id="KW-0472">Membrane</keyword>